<reference evidence="1" key="1">
    <citation type="submission" date="2020-02" db="EMBL/GenBank/DDBJ databases">
        <authorList>
            <person name="Meier V. D."/>
        </authorList>
    </citation>
    <scope>NUCLEOTIDE SEQUENCE</scope>
    <source>
        <strain evidence="1">AVDCRST_MAG96</strain>
    </source>
</reference>
<name>A0A6J4TR56_9BACT</name>
<gene>
    <name evidence="1" type="ORF">AVDCRST_MAG96-3498</name>
</gene>
<proteinExistence type="predicted"/>
<sequence>MRGKWLPKGCFFTQRGVRREVRKEIMTENEISRSVVDAEFRADVIIDNKALWNLSLWRF</sequence>
<accession>A0A6J4TR56</accession>
<protein>
    <submittedName>
        <fullName evidence="1">Uncharacterized protein</fullName>
    </submittedName>
</protein>
<dbReference type="EMBL" id="CADCVN010001366">
    <property type="protein sequence ID" value="CAA9530141.1"/>
    <property type="molecule type" value="Genomic_DNA"/>
</dbReference>
<organism evidence="1">
    <name type="scientific">uncultured Segetibacter sp</name>
    <dbReference type="NCBI Taxonomy" id="481133"/>
    <lineage>
        <taxon>Bacteria</taxon>
        <taxon>Pseudomonadati</taxon>
        <taxon>Bacteroidota</taxon>
        <taxon>Chitinophagia</taxon>
        <taxon>Chitinophagales</taxon>
        <taxon>Chitinophagaceae</taxon>
        <taxon>Segetibacter</taxon>
        <taxon>environmental samples</taxon>
    </lineage>
</organism>
<dbReference type="AlphaFoldDB" id="A0A6J4TR56"/>
<evidence type="ECO:0000313" key="1">
    <source>
        <dbReference type="EMBL" id="CAA9530141.1"/>
    </source>
</evidence>